<keyword evidence="3" id="KW-1185">Reference proteome</keyword>
<name>A0ABV8FW49_9ACTN</name>
<evidence type="ECO:0008006" key="4">
    <source>
        <dbReference type="Google" id="ProtNLM"/>
    </source>
</evidence>
<protein>
    <recommendedName>
        <fullName evidence="4">DUF3040 domain-containing protein</fullName>
    </recommendedName>
</protein>
<feature type="transmembrane region" description="Helical" evidence="1">
    <location>
        <begin position="97"/>
        <end position="120"/>
    </location>
</feature>
<gene>
    <name evidence="2" type="ORF">ACFOVU_25610</name>
</gene>
<reference evidence="3" key="1">
    <citation type="journal article" date="2019" name="Int. J. Syst. Evol. Microbiol.">
        <title>The Global Catalogue of Microorganisms (GCM) 10K type strain sequencing project: providing services to taxonomists for standard genome sequencing and annotation.</title>
        <authorList>
            <consortium name="The Broad Institute Genomics Platform"/>
            <consortium name="The Broad Institute Genome Sequencing Center for Infectious Disease"/>
            <person name="Wu L."/>
            <person name="Ma J."/>
        </authorList>
    </citation>
    <scope>NUCLEOTIDE SEQUENCE [LARGE SCALE GENOMIC DNA]</scope>
    <source>
        <strain evidence="3">TBRC 1826</strain>
    </source>
</reference>
<organism evidence="2 3">
    <name type="scientific">Nocardiopsis sediminis</name>
    <dbReference type="NCBI Taxonomy" id="1778267"/>
    <lineage>
        <taxon>Bacteria</taxon>
        <taxon>Bacillati</taxon>
        <taxon>Actinomycetota</taxon>
        <taxon>Actinomycetes</taxon>
        <taxon>Streptosporangiales</taxon>
        <taxon>Nocardiopsidaceae</taxon>
        <taxon>Nocardiopsis</taxon>
    </lineage>
</organism>
<proteinExistence type="predicted"/>
<accession>A0ABV8FW49</accession>
<dbReference type="Proteomes" id="UP001595847">
    <property type="component" value="Unassembled WGS sequence"/>
</dbReference>
<sequence>MGSQLSPEEAAGALHEVTERRQQASGSDAHPKWTLWAIGALAIGVCVASDLRSDLGTPLLYVLAAAVLLLTFLPRWKRAGSALGYRRTPKISARARVVRPLVMLALGALFAVVLIPLRIWEVPYPATIGSVVVVATIPLWGRLLDRAARGPKA</sequence>
<evidence type="ECO:0000256" key="1">
    <source>
        <dbReference type="SAM" id="Phobius"/>
    </source>
</evidence>
<dbReference type="RefSeq" id="WP_378537680.1">
    <property type="nucleotide sequence ID" value="NZ_JBHSBH010000015.1"/>
</dbReference>
<evidence type="ECO:0000313" key="2">
    <source>
        <dbReference type="EMBL" id="MFC3999313.1"/>
    </source>
</evidence>
<feature type="transmembrane region" description="Helical" evidence="1">
    <location>
        <begin position="126"/>
        <end position="144"/>
    </location>
</feature>
<keyword evidence="1" id="KW-1133">Transmembrane helix</keyword>
<evidence type="ECO:0000313" key="3">
    <source>
        <dbReference type="Proteomes" id="UP001595847"/>
    </source>
</evidence>
<dbReference type="EMBL" id="JBHSBH010000015">
    <property type="protein sequence ID" value="MFC3999313.1"/>
    <property type="molecule type" value="Genomic_DNA"/>
</dbReference>
<feature type="transmembrane region" description="Helical" evidence="1">
    <location>
        <begin position="58"/>
        <end position="76"/>
    </location>
</feature>
<keyword evidence="1" id="KW-0472">Membrane</keyword>
<comment type="caution">
    <text evidence="2">The sequence shown here is derived from an EMBL/GenBank/DDBJ whole genome shotgun (WGS) entry which is preliminary data.</text>
</comment>
<keyword evidence="1" id="KW-0812">Transmembrane</keyword>